<feature type="domain" description="NADH:flavin oxidoreductase/NADH oxidase N-terminal" evidence="11">
    <location>
        <begin position="73"/>
        <end position="170"/>
    </location>
</feature>
<evidence type="ECO:0000256" key="1">
    <source>
        <dbReference type="ARBA" id="ARBA00001917"/>
    </source>
</evidence>
<evidence type="ECO:0000256" key="5">
    <source>
        <dbReference type="ARBA" id="ARBA00022643"/>
    </source>
</evidence>
<dbReference type="GO" id="GO:0051536">
    <property type="term" value="F:iron-sulfur cluster binding"/>
    <property type="evidence" value="ECO:0007669"/>
    <property type="project" value="UniProtKB-KW"/>
</dbReference>
<dbReference type="PROSITE" id="PS51257">
    <property type="entry name" value="PROKAR_LIPOPROTEIN"/>
    <property type="match status" value="1"/>
</dbReference>
<dbReference type="InterPro" id="IPR013785">
    <property type="entry name" value="Aldolase_TIM"/>
</dbReference>
<dbReference type="GeneID" id="83015198"/>
<evidence type="ECO:0000256" key="10">
    <source>
        <dbReference type="SAM" id="SignalP"/>
    </source>
</evidence>
<dbReference type="GO" id="GO:0046872">
    <property type="term" value="F:metal ion binding"/>
    <property type="evidence" value="ECO:0007669"/>
    <property type="project" value="UniProtKB-KW"/>
</dbReference>
<organism evidence="13 14">
    <name type="scientific">Holdemania filiformis</name>
    <dbReference type="NCBI Taxonomy" id="61171"/>
    <lineage>
        <taxon>Bacteria</taxon>
        <taxon>Bacillati</taxon>
        <taxon>Bacillota</taxon>
        <taxon>Erysipelotrichia</taxon>
        <taxon>Erysipelotrichales</taxon>
        <taxon>Erysipelotrichaceae</taxon>
        <taxon>Holdemania</taxon>
    </lineage>
</organism>
<dbReference type="AlphaFoldDB" id="A0A412G329"/>
<dbReference type="GO" id="GO:0016491">
    <property type="term" value="F:oxidoreductase activity"/>
    <property type="evidence" value="ECO:0007669"/>
    <property type="project" value="UniProtKB-KW"/>
</dbReference>
<dbReference type="Pfam" id="PF00724">
    <property type="entry name" value="Oxidored_FMN"/>
    <property type="match status" value="2"/>
</dbReference>
<dbReference type="InterPro" id="IPR036188">
    <property type="entry name" value="FAD/NAD-bd_sf"/>
</dbReference>
<dbReference type="InterPro" id="IPR019546">
    <property type="entry name" value="TAT_signal_bac_arc"/>
</dbReference>
<reference evidence="13 14" key="1">
    <citation type="submission" date="2018-08" db="EMBL/GenBank/DDBJ databases">
        <title>A genome reference for cultivated species of the human gut microbiota.</title>
        <authorList>
            <person name="Zou Y."/>
            <person name="Xue W."/>
            <person name="Luo G."/>
        </authorList>
    </citation>
    <scope>NUCLEOTIDE SEQUENCE [LARGE SCALE GENOMIC DNA]</scope>
    <source>
        <strain evidence="13 14">AF24-29</strain>
    </source>
</reference>
<dbReference type="SUPFAM" id="SSF51395">
    <property type="entry name" value="FMN-linked oxidoreductases"/>
    <property type="match status" value="1"/>
</dbReference>
<feature type="signal peptide" evidence="10">
    <location>
        <begin position="1"/>
        <end position="30"/>
    </location>
</feature>
<keyword evidence="8" id="KW-0408">Iron</keyword>
<dbReference type="Gene3D" id="3.40.50.720">
    <property type="entry name" value="NAD(P)-binding Rossmann-like Domain"/>
    <property type="match status" value="1"/>
</dbReference>
<accession>A0A412G329</accession>
<gene>
    <name evidence="13" type="ORF">DWY25_07240</name>
</gene>
<name>A0A412G329_9FIRM</name>
<keyword evidence="4" id="KW-0285">Flavoprotein</keyword>
<keyword evidence="6" id="KW-0479">Metal-binding</keyword>
<dbReference type="RefSeq" id="WP_117894676.1">
    <property type="nucleotide sequence ID" value="NZ_CABJCV010000007.1"/>
</dbReference>
<evidence type="ECO:0000259" key="12">
    <source>
        <dbReference type="Pfam" id="PF07992"/>
    </source>
</evidence>
<evidence type="ECO:0000256" key="9">
    <source>
        <dbReference type="ARBA" id="ARBA00023014"/>
    </source>
</evidence>
<keyword evidence="10" id="KW-0732">Signal</keyword>
<dbReference type="PROSITE" id="PS51318">
    <property type="entry name" value="TAT"/>
    <property type="match status" value="1"/>
</dbReference>
<evidence type="ECO:0000313" key="13">
    <source>
        <dbReference type="EMBL" id="RGR74875.1"/>
    </source>
</evidence>
<keyword evidence="5" id="KW-0288">FMN</keyword>
<evidence type="ECO:0000259" key="11">
    <source>
        <dbReference type="Pfam" id="PF00724"/>
    </source>
</evidence>
<dbReference type="PRINTS" id="PR00368">
    <property type="entry name" value="FADPNR"/>
</dbReference>
<comment type="similarity">
    <text evidence="3">In the N-terminal section; belongs to the NADH:flavin oxidoreductase/NADH oxidase family.</text>
</comment>
<dbReference type="PANTHER" id="PTHR42917">
    <property type="entry name" value="2,4-DIENOYL-COA REDUCTASE"/>
    <property type="match status" value="1"/>
</dbReference>
<dbReference type="InterPro" id="IPR023753">
    <property type="entry name" value="FAD/NAD-binding_dom"/>
</dbReference>
<dbReference type="PRINTS" id="PR00411">
    <property type="entry name" value="PNDRDTASEI"/>
</dbReference>
<comment type="caution">
    <text evidence="13">The sequence shown here is derived from an EMBL/GenBank/DDBJ whole genome shotgun (WGS) entry which is preliminary data.</text>
</comment>
<dbReference type="Proteomes" id="UP000284178">
    <property type="component" value="Unassembled WGS sequence"/>
</dbReference>
<dbReference type="InterPro" id="IPR001155">
    <property type="entry name" value="OxRdtase_FMN_N"/>
</dbReference>
<evidence type="ECO:0000256" key="3">
    <source>
        <dbReference type="ARBA" id="ARBA00011048"/>
    </source>
</evidence>
<dbReference type="Gene3D" id="3.50.50.60">
    <property type="entry name" value="FAD/NAD(P)-binding domain"/>
    <property type="match status" value="1"/>
</dbReference>
<dbReference type="CDD" id="cd02803">
    <property type="entry name" value="OYE_like_FMN_family"/>
    <property type="match status" value="1"/>
</dbReference>
<evidence type="ECO:0000313" key="14">
    <source>
        <dbReference type="Proteomes" id="UP000284178"/>
    </source>
</evidence>
<dbReference type="Pfam" id="PF07992">
    <property type="entry name" value="Pyr_redox_2"/>
    <property type="match status" value="1"/>
</dbReference>
<evidence type="ECO:0000256" key="4">
    <source>
        <dbReference type="ARBA" id="ARBA00022630"/>
    </source>
</evidence>
<sequence>MPKISRREFIKGTALAGVSLAASSLLSACAASPQTAEPANPSPQESTKPELAYRQLNPQDESYDAYSGDVSAIFSPITVGKMNLRNRIVKAAAGSDTMPKGAKEMSQNALDYYGMIADGGAALIILETGTLSPFGLTNGSEPSEQGIAEGRKMADRIHQAGAYAGVQFGLGTPMSPQTQVNDYTNEEIKAIVKDCGAAARRLKEAGFDCVEMKGATTDVLNQFLSRSRNFREDEYGAQNNENRVRLFKEIIEEIRTQCGPDFTILTLINAVEECDSALGDNEGYIVLEEAKYLAQQLEQAGADLIQVRVGTPGQEISCWAPDCNHTGIHMDGATGFGTQFNYASHFGGAQDGRHSGAGAFIPLAREIKQVVSLPVGCAGYMDPRTAPDLINQAIQNGDVDLVFMNRALVVDPQLPNKLEAGKRDEIAPCTRCLHCHAKPLGEPEMCRVNATTQFAYTEEMPEGYALLPAETPRKVMVIGSGPAGMEAARIAAQRGHQVTLVEKNSALGGMLGLVAAYKGPHERLGDLKAYLIRQQEIHGVTVVTEKTADLAYIQQEKPDVVLVAAGGQRISKLTGNAQVNVMTVDNFSLNDVQDSVVILGANLQAVDIASYLIAQGKQVTMINPKAKETIDIEQSPWVRKFTLAHLYAQGVKIYNQADCQKVTENGVLIMMNDCGFEKEITCQTVIECWDLEANLELVEAIEAAGIEVHAVGCDTPKNIQSAIHAGNLTARKI</sequence>
<evidence type="ECO:0000256" key="8">
    <source>
        <dbReference type="ARBA" id="ARBA00023004"/>
    </source>
</evidence>
<dbReference type="InterPro" id="IPR051793">
    <property type="entry name" value="NADH:flavin_oxidoreductase"/>
</dbReference>
<proteinExistence type="inferred from homology"/>
<keyword evidence="9" id="KW-0411">Iron-sulfur</keyword>
<evidence type="ECO:0000256" key="6">
    <source>
        <dbReference type="ARBA" id="ARBA00022723"/>
    </source>
</evidence>
<protein>
    <submittedName>
        <fullName evidence="13">FAD-dependent oxidoreductase</fullName>
    </submittedName>
</protein>
<feature type="domain" description="NADH:flavin oxidoreductase/NADH oxidase N-terminal" evidence="11">
    <location>
        <begin position="182"/>
        <end position="283"/>
    </location>
</feature>
<dbReference type="Gene3D" id="3.20.20.70">
    <property type="entry name" value="Aldolase class I"/>
    <property type="match status" value="1"/>
</dbReference>
<evidence type="ECO:0000256" key="2">
    <source>
        <dbReference type="ARBA" id="ARBA00001966"/>
    </source>
</evidence>
<dbReference type="PANTHER" id="PTHR42917:SF2">
    <property type="entry name" value="2,4-DIENOYL-COA REDUCTASE [(2E)-ENOYL-COA-PRODUCING]"/>
    <property type="match status" value="1"/>
</dbReference>
<dbReference type="NCBIfam" id="TIGR01409">
    <property type="entry name" value="TAT_signal_seq"/>
    <property type="match status" value="1"/>
</dbReference>
<keyword evidence="14" id="KW-1185">Reference proteome</keyword>
<keyword evidence="7" id="KW-0560">Oxidoreductase</keyword>
<dbReference type="EMBL" id="QRUP01000007">
    <property type="protein sequence ID" value="RGR74875.1"/>
    <property type="molecule type" value="Genomic_DNA"/>
</dbReference>
<feature type="domain" description="FAD/NAD(P)-binding" evidence="12">
    <location>
        <begin position="474"/>
        <end position="709"/>
    </location>
</feature>
<comment type="cofactor">
    <cofactor evidence="2">
        <name>[4Fe-4S] cluster</name>
        <dbReference type="ChEBI" id="CHEBI:49883"/>
    </cofactor>
</comment>
<comment type="cofactor">
    <cofactor evidence="1">
        <name>FMN</name>
        <dbReference type="ChEBI" id="CHEBI:58210"/>
    </cofactor>
</comment>
<dbReference type="InterPro" id="IPR006311">
    <property type="entry name" value="TAT_signal"/>
</dbReference>
<dbReference type="SUPFAM" id="SSF51905">
    <property type="entry name" value="FAD/NAD(P)-binding domain"/>
    <property type="match status" value="1"/>
</dbReference>
<evidence type="ECO:0000256" key="7">
    <source>
        <dbReference type="ARBA" id="ARBA00023002"/>
    </source>
</evidence>
<feature type="chain" id="PRO_5019365199" evidence="10">
    <location>
        <begin position="31"/>
        <end position="733"/>
    </location>
</feature>
<dbReference type="GO" id="GO:0010181">
    <property type="term" value="F:FMN binding"/>
    <property type="evidence" value="ECO:0007669"/>
    <property type="project" value="InterPro"/>
</dbReference>